<dbReference type="Gene3D" id="1.50.10.10">
    <property type="match status" value="1"/>
</dbReference>
<dbReference type="Gene3D" id="2.60.120.260">
    <property type="entry name" value="Galactose-binding domain-like"/>
    <property type="match status" value="2"/>
</dbReference>
<dbReference type="EMBL" id="CABHNA010000071">
    <property type="protein sequence ID" value="VUX16342.1"/>
    <property type="molecule type" value="Genomic_DNA"/>
</dbReference>
<dbReference type="Pfam" id="PF25788">
    <property type="entry name" value="Ig_Rha78A_N"/>
    <property type="match status" value="1"/>
</dbReference>
<protein>
    <recommendedName>
        <fullName evidence="2">alpha-L-rhamnosidase</fullName>
        <ecNumber evidence="2">3.2.1.40</ecNumber>
    </recommendedName>
</protein>
<evidence type="ECO:0000256" key="3">
    <source>
        <dbReference type="ARBA" id="ARBA00022801"/>
    </source>
</evidence>
<evidence type="ECO:0000313" key="8">
    <source>
        <dbReference type="EMBL" id="VUX16342.1"/>
    </source>
</evidence>
<dbReference type="PIRSF" id="PIRSF010631">
    <property type="entry name" value="A-rhamnsds"/>
    <property type="match status" value="1"/>
</dbReference>
<evidence type="ECO:0000313" key="9">
    <source>
        <dbReference type="Proteomes" id="UP000363661"/>
    </source>
</evidence>
<dbReference type="GO" id="GO:0005975">
    <property type="term" value="P:carbohydrate metabolic process"/>
    <property type="evidence" value="ECO:0007669"/>
    <property type="project" value="InterPro"/>
</dbReference>
<dbReference type="PANTHER" id="PTHR33307">
    <property type="entry name" value="ALPHA-RHAMNOSIDASE (EUROFUNG)"/>
    <property type="match status" value="1"/>
</dbReference>
<reference evidence="8 9" key="1">
    <citation type="submission" date="2019-07" db="EMBL/GenBank/DDBJ databases">
        <authorList>
            <person name="Hibberd C M."/>
            <person name="Gehrig L. J."/>
            <person name="Chang H.-W."/>
            <person name="Venkatesh S."/>
        </authorList>
    </citation>
    <scope>NUCLEOTIDE SEQUENCE [LARGE SCALE GENOMIC DNA]</scope>
    <source>
        <strain evidence="8">Ruminococcus_torques_SSTS_Bg7063</strain>
    </source>
</reference>
<dbReference type="InterPro" id="IPR008928">
    <property type="entry name" value="6-hairpin_glycosidase_sf"/>
</dbReference>
<dbReference type="AlphaFoldDB" id="A0A564UAJ8"/>
<dbReference type="InterPro" id="IPR035396">
    <property type="entry name" value="Bac_rhamnosid6H"/>
</dbReference>
<dbReference type="Proteomes" id="UP000363661">
    <property type="component" value="Unassembled WGS sequence"/>
</dbReference>
<feature type="domain" description="Alpha-L-rhamnosidase C-terminal" evidence="7">
    <location>
        <begin position="750"/>
        <end position="818"/>
    </location>
</feature>
<dbReference type="GO" id="GO:0030596">
    <property type="term" value="F:alpha-L-rhamnosidase activity"/>
    <property type="evidence" value="ECO:0007669"/>
    <property type="project" value="UniProtKB-EC"/>
</dbReference>
<keyword evidence="3" id="KW-0378">Hydrolase</keyword>
<gene>
    <name evidence="8" type="ORF">RTSSTS7063_02206</name>
</gene>
<evidence type="ECO:0000259" key="7">
    <source>
        <dbReference type="Pfam" id="PF17390"/>
    </source>
</evidence>
<dbReference type="Pfam" id="PF05592">
    <property type="entry name" value="Bac_rhamnosid"/>
    <property type="match status" value="1"/>
</dbReference>
<dbReference type="EC" id="3.2.1.40" evidence="2"/>
<feature type="domain" description="Alpha-L-rhamnosidase concanavalin-like" evidence="4">
    <location>
        <begin position="300"/>
        <end position="396"/>
    </location>
</feature>
<evidence type="ECO:0000259" key="5">
    <source>
        <dbReference type="Pfam" id="PF08531"/>
    </source>
</evidence>
<dbReference type="InterPro" id="IPR012341">
    <property type="entry name" value="6hp_glycosidase-like_sf"/>
</dbReference>
<accession>A0A564UAJ8</accession>
<evidence type="ECO:0000259" key="6">
    <source>
        <dbReference type="Pfam" id="PF17389"/>
    </source>
</evidence>
<evidence type="ECO:0000256" key="2">
    <source>
        <dbReference type="ARBA" id="ARBA00012652"/>
    </source>
</evidence>
<dbReference type="InterPro" id="IPR016007">
    <property type="entry name" value="Alpha_rhamnosid"/>
</dbReference>
<dbReference type="RefSeq" id="WP_207705827.1">
    <property type="nucleotide sequence ID" value="NZ_CABHNA010000071.1"/>
</dbReference>
<dbReference type="PANTHER" id="PTHR33307:SF6">
    <property type="entry name" value="ALPHA-RHAMNOSIDASE (EUROFUNG)-RELATED"/>
    <property type="match status" value="1"/>
</dbReference>
<evidence type="ECO:0000259" key="4">
    <source>
        <dbReference type="Pfam" id="PF05592"/>
    </source>
</evidence>
<keyword evidence="9" id="KW-1185">Reference proteome</keyword>
<dbReference type="Pfam" id="PF08531">
    <property type="entry name" value="Bac_rhamnosid_N"/>
    <property type="match status" value="1"/>
</dbReference>
<comment type="catalytic activity">
    <reaction evidence="1">
        <text>Hydrolysis of terminal non-reducing alpha-L-rhamnose residues in alpha-L-rhamnosides.</text>
        <dbReference type="EC" id="3.2.1.40"/>
    </reaction>
</comment>
<dbReference type="InterPro" id="IPR013737">
    <property type="entry name" value="Bac_rhamnosid_N"/>
</dbReference>
<feature type="domain" description="Alpha-L-rhamnosidase six-hairpin glycosidase" evidence="6">
    <location>
        <begin position="401"/>
        <end position="747"/>
    </location>
</feature>
<feature type="domain" description="Bacterial alpha-L-rhamnosidase N-terminal" evidence="5">
    <location>
        <begin position="134"/>
        <end position="286"/>
    </location>
</feature>
<sequence length="909" mass="104302">MKLEQLKISGICEPMGYHLLKPVLSWKVTGAKGQRPVHASIDVTRHGDDKTILFHKEGADLKWEGTRLDLALSPRTKYEVKVSVKDDSGEETCGYTFFETGKMQEAWVGQWIGTKDQKVHPVFRKQFSLADFEAGRLYIAGLGLYEAYLNGEKIGNEYLTPYFNDYAETVQVQTYDVSPLLKEENTLDIYLGKGWYSSRFGMASQCSFDEYRLIAELHIQHGDAKETVVATDTSWKYTGSHVVNSGIYDGEVFDSCSNIEKSEWHSAVLIEDELGKLVDRYSLPIVKKQELPVKEVICQADGTLILDFGQNMAGWVVFESFLEKGEQLHLEFGEVLQNGQFYNKNYKTATGGFTYISDGKPKLVRPHFTYFGFRYVKVSGCIDQLKPDHFTAWVLYSNLDDTGFIETDHEKLNRLFQNCVWGQKSNFLDIPSDCPQRDERLAWTGDAQIFAPTASYNMDTQAFYRKFMWMMRTAQMHRQGGVPAYVPESFILCDSAAGWGDAATILPSVMWEYYQNKEMLQEFYPMMKDWVDYEGKQIEKTCGRKYGLWTEGFQFGDWLALDGFSEQEFKGSTPDEYMSSMYYYNSLKLICRAAQTLELPEYEYYKELEEKQRTCLLDEYFSPKGHLTVNTQTAYILAIYFDLYRDYQVLVSDFIKQLRRDKYKIKGGFAGGPILCQTLAKCGRGDLAYHFLLNEEYPGWLYEVNHGATTIWERWNSILPDGNINSMGMNSLNHYAYGSVCEFLYKYMAGIQSGKKGFKCAKIAPVISPFVRHVKAKYDSVFGKYEVEYSLLDDGKISIRVEVPFGCTATLQLPETSQSIPLCAGVYENTYQPEKDVRCMYSQEAFLSDVFQNQEAEGLIMKEIGMALMFRNPDNSFRQVFDLYELIPMGFEPQKIGMVVAQLAKIKSY</sequence>
<name>A0A564UAJ8_9FIRM</name>
<dbReference type="Gene3D" id="2.60.420.10">
    <property type="entry name" value="Maltose phosphorylase, domain 3"/>
    <property type="match status" value="1"/>
</dbReference>
<dbReference type="InterPro" id="IPR035398">
    <property type="entry name" value="Bac_rhamnosid_C"/>
</dbReference>
<dbReference type="Pfam" id="PF17390">
    <property type="entry name" value="Bac_rhamnosid_C"/>
    <property type="match status" value="1"/>
</dbReference>
<evidence type="ECO:0000256" key="1">
    <source>
        <dbReference type="ARBA" id="ARBA00001445"/>
    </source>
</evidence>
<dbReference type="InterPro" id="IPR008902">
    <property type="entry name" value="Rhamnosid_concanavalin"/>
</dbReference>
<proteinExistence type="predicted"/>
<organism evidence="8 9">
    <name type="scientific">[Ruminococcus] torques</name>
    <dbReference type="NCBI Taxonomy" id="33039"/>
    <lineage>
        <taxon>Bacteria</taxon>
        <taxon>Bacillati</taxon>
        <taxon>Bacillota</taxon>
        <taxon>Clostridia</taxon>
        <taxon>Lachnospirales</taxon>
        <taxon>Lachnospiraceae</taxon>
        <taxon>Mediterraneibacter</taxon>
    </lineage>
</organism>
<dbReference type="SUPFAM" id="SSF48208">
    <property type="entry name" value="Six-hairpin glycosidases"/>
    <property type="match status" value="1"/>
</dbReference>
<dbReference type="Pfam" id="PF17389">
    <property type="entry name" value="Bac_rhamnosid6H"/>
    <property type="match status" value="1"/>
</dbReference>